<comment type="caution">
    <text evidence="1">The sequence shown here is derived from an EMBL/GenBank/DDBJ whole genome shotgun (WGS) entry which is preliminary data.</text>
</comment>
<name>A0A939EPD3_9HYPH</name>
<dbReference type="GO" id="GO:0008168">
    <property type="term" value="F:methyltransferase activity"/>
    <property type="evidence" value="ECO:0007669"/>
    <property type="project" value="UniProtKB-KW"/>
</dbReference>
<dbReference type="Pfam" id="PF13489">
    <property type="entry name" value="Methyltransf_23"/>
    <property type="match status" value="1"/>
</dbReference>
<dbReference type="Proteomes" id="UP000664779">
    <property type="component" value="Unassembled WGS sequence"/>
</dbReference>
<evidence type="ECO:0000313" key="1">
    <source>
        <dbReference type="EMBL" id="MBO0346093.1"/>
    </source>
</evidence>
<dbReference type="RefSeq" id="WP_206941289.1">
    <property type="nucleotide sequence ID" value="NZ_JAFLNF010000005.1"/>
</dbReference>
<dbReference type="Gene3D" id="3.40.50.150">
    <property type="entry name" value="Vaccinia Virus protein VP39"/>
    <property type="match status" value="1"/>
</dbReference>
<organism evidence="1 2">
    <name type="scientific">Roseibium limicola</name>
    <dbReference type="NCBI Taxonomy" id="2816037"/>
    <lineage>
        <taxon>Bacteria</taxon>
        <taxon>Pseudomonadati</taxon>
        <taxon>Pseudomonadota</taxon>
        <taxon>Alphaproteobacteria</taxon>
        <taxon>Hyphomicrobiales</taxon>
        <taxon>Stappiaceae</taxon>
        <taxon>Roseibium</taxon>
    </lineage>
</organism>
<dbReference type="CDD" id="cd02440">
    <property type="entry name" value="AdoMet_MTases"/>
    <property type="match status" value="1"/>
</dbReference>
<dbReference type="InterPro" id="IPR029063">
    <property type="entry name" value="SAM-dependent_MTases_sf"/>
</dbReference>
<gene>
    <name evidence="1" type="ORF">J0X15_12745</name>
</gene>
<dbReference type="SUPFAM" id="SSF53335">
    <property type="entry name" value="S-adenosyl-L-methionine-dependent methyltransferases"/>
    <property type="match status" value="1"/>
</dbReference>
<evidence type="ECO:0000313" key="2">
    <source>
        <dbReference type="Proteomes" id="UP000664779"/>
    </source>
</evidence>
<dbReference type="PANTHER" id="PTHR43861">
    <property type="entry name" value="TRANS-ACONITATE 2-METHYLTRANSFERASE-RELATED"/>
    <property type="match status" value="1"/>
</dbReference>
<proteinExistence type="predicted"/>
<accession>A0A939EPD3</accession>
<keyword evidence="1" id="KW-0489">Methyltransferase</keyword>
<reference evidence="1" key="1">
    <citation type="submission" date="2021-03" db="EMBL/GenBank/DDBJ databases">
        <title>Roseibium sp. CAU 1637 isolated from Incheon.</title>
        <authorList>
            <person name="Kim W."/>
        </authorList>
    </citation>
    <scope>NUCLEOTIDE SEQUENCE</scope>
    <source>
        <strain evidence="1">CAU 1637</strain>
    </source>
</reference>
<dbReference type="GO" id="GO:0032259">
    <property type="term" value="P:methylation"/>
    <property type="evidence" value="ECO:0007669"/>
    <property type="project" value="UniProtKB-KW"/>
</dbReference>
<protein>
    <submittedName>
        <fullName evidence="1">Class I SAM-dependent methyltransferase</fullName>
    </submittedName>
</protein>
<keyword evidence="2" id="KW-1185">Reference proteome</keyword>
<dbReference type="AlphaFoldDB" id="A0A939EPD3"/>
<dbReference type="EMBL" id="JAFLNF010000005">
    <property type="protein sequence ID" value="MBO0346093.1"/>
    <property type="molecule type" value="Genomic_DNA"/>
</dbReference>
<sequence length="290" mass="32660">MIRQTSVELHWPRTRDADIKVLKDTESGVIFLAETIEVESHYGQKTIGKLDRSEVATRDGLQRLTRNDDDARRLAQTSELIRGKRVCDFGTGRGLFLDDALSLTTDVTGIEIRKDLRDLISDRLGARGQIAASLADTAGDFDLVTLFHVLEHIPDQLQILADVEKAMKPGGTLFIEVPHARDFLSEELAITEYRDFTYWSEHLVLHTQDSLRTYLAASGFTDIKVDYFQRYGYANHLHWQMERKPGGHAHFAHLSSEALDAAYRAHLATLGRTDTLIATARKPNKSCLGK</sequence>
<keyword evidence="1" id="KW-0808">Transferase</keyword>